<dbReference type="PANTHER" id="PTHR28071">
    <property type="entry name" value="REDOX PROTEIN FMP46, MITOCHONDRIAL-RELATED"/>
    <property type="match status" value="1"/>
</dbReference>
<keyword evidence="6" id="KW-0496">Mitochondrion</keyword>
<dbReference type="SUPFAM" id="SSF52833">
    <property type="entry name" value="Thioredoxin-like"/>
    <property type="match status" value="1"/>
</dbReference>
<comment type="subcellular location">
    <subcellularLocation>
        <location evidence="2">Mitochondrion</location>
    </subcellularLocation>
</comment>
<evidence type="ECO:0000256" key="1">
    <source>
        <dbReference type="ARBA" id="ARBA00002963"/>
    </source>
</evidence>
<comment type="caution">
    <text evidence="8">The sequence shown here is derived from an EMBL/GenBank/DDBJ whole genome shotgun (WGS) entry which is preliminary data.</text>
</comment>
<evidence type="ECO:0000256" key="7">
    <source>
        <dbReference type="SAM" id="MobiDB-lite"/>
    </source>
</evidence>
<dbReference type="Pfam" id="PF07955">
    <property type="entry name" value="DUF1687"/>
    <property type="match status" value="1"/>
</dbReference>
<feature type="compositionally biased region" description="Low complexity" evidence="7">
    <location>
        <begin position="37"/>
        <end position="47"/>
    </location>
</feature>
<reference evidence="8" key="1">
    <citation type="journal article" date="2023" name="Mol. Phylogenet. Evol.">
        <title>Genome-scale phylogeny and comparative genomics of the fungal order Sordariales.</title>
        <authorList>
            <person name="Hensen N."/>
            <person name="Bonometti L."/>
            <person name="Westerberg I."/>
            <person name="Brannstrom I.O."/>
            <person name="Guillou S."/>
            <person name="Cros-Aarteil S."/>
            <person name="Calhoun S."/>
            <person name="Haridas S."/>
            <person name="Kuo A."/>
            <person name="Mondo S."/>
            <person name="Pangilinan J."/>
            <person name="Riley R."/>
            <person name="LaButti K."/>
            <person name="Andreopoulos B."/>
            <person name="Lipzen A."/>
            <person name="Chen C."/>
            <person name="Yan M."/>
            <person name="Daum C."/>
            <person name="Ng V."/>
            <person name="Clum A."/>
            <person name="Steindorff A."/>
            <person name="Ohm R.A."/>
            <person name="Martin F."/>
            <person name="Silar P."/>
            <person name="Natvig D.O."/>
            <person name="Lalanne C."/>
            <person name="Gautier V."/>
            <person name="Ament-Velasquez S.L."/>
            <person name="Kruys A."/>
            <person name="Hutchinson M.I."/>
            <person name="Powell A.J."/>
            <person name="Barry K."/>
            <person name="Miller A.N."/>
            <person name="Grigoriev I.V."/>
            <person name="Debuchy R."/>
            <person name="Gladieux P."/>
            <person name="Hiltunen Thoren M."/>
            <person name="Johannesson H."/>
        </authorList>
    </citation>
    <scope>NUCLEOTIDE SEQUENCE</scope>
    <source>
        <strain evidence="8">CBS 232.78</strain>
    </source>
</reference>
<dbReference type="PROSITE" id="PS51353">
    <property type="entry name" value="ARSC"/>
    <property type="match status" value="1"/>
</dbReference>
<accession>A0AAE0K9N1</accession>
<keyword evidence="9" id="KW-1185">Reference proteome</keyword>
<dbReference type="PANTHER" id="PTHR28071:SF1">
    <property type="entry name" value="REDOX PROTEIN FMP46, MITOCHONDRIAL-RELATED"/>
    <property type="match status" value="1"/>
</dbReference>
<keyword evidence="4" id="KW-0809">Transit peptide</keyword>
<evidence type="ECO:0000313" key="9">
    <source>
        <dbReference type="Proteomes" id="UP001285441"/>
    </source>
</evidence>
<dbReference type="InterPro" id="IPR012882">
    <property type="entry name" value="Fmp46"/>
</dbReference>
<dbReference type="Gene3D" id="3.40.30.10">
    <property type="entry name" value="Glutaredoxin"/>
    <property type="match status" value="1"/>
</dbReference>
<dbReference type="EMBL" id="JAULSW010000008">
    <property type="protein sequence ID" value="KAK3372005.1"/>
    <property type="molecule type" value="Genomic_DNA"/>
</dbReference>
<gene>
    <name evidence="8" type="ORF">B0H63DRAFT_563508</name>
</gene>
<proteinExistence type="inferred from homology"/>
<name>A0AAE0K9N1_9PEZI</name>
<evidence type="ECO:0000256" key="4">
    <source>
        <dbReference type="ARBA" id="ARBA00022946"/>
    </source>
</evidence>
<dbReference type="Proteomes" id="UP001285441">
    <property type="component" value="Unassembled WGS sequence"/>
</dbReference>
<organism evidence="8 9">
    <name type="scientific">Podospora didyma</name>
    <dbReference type="NCBI Taxonomy" id="330526"/>
    <lineage>
        <taxon>Eukaryota</taxon>
        <taxon>Fungi</taxon>
        <taxon>Dikarya</taxon>
        <taxon>Ascomycota</taxon>
        <taxon>Pezizomycotina</taxon>
        <taxon>Sordariomycetes</taxon>
        <taxon>Sordariomycetidae</taxon>
        <taxon>Sordariales</taxon>
        <taxon>Podosporaceae</taxon>
        <taxon>Podospora</taxon>
    </lineage>
</organism>
<dbReference type="GO" id="GO:0016491">
    <property type="term" value="F:oxidoreductase activity"/>
    <property type="evidence" value="ECO:0007669"/>
    <property type="project" value="UniProtKB-KW"/>
</dbReference>
<keyword evidence="5" id="KW-0560">Oxidoreductase</keyword>
<evidence type="ECO:0000256" key="2">
    <source>
        <dbReference type="ARBA" id="ARBA00004173"/>
    </source>
</evidence>
<reference evidence="8" key="2">
    <citation type="submission" date="2023-06" db="EMBL/GenBank/DDBJ databases">
        <authorList>
            <consortium name="Lawrence Berkeley National Laboratory"/>
            <person name="Haridas S."/>
            <person name="Hensen N."/>
            <person name="Bonometti L."/>
            <person name="Westerberg I."/>
            <person name="Brannstrom I.O."/>
            <person name="Guillou S."/>
            <person name="Cros-Aarteil S."/>
            <person name="Calhoun S."/>
            <person name="Kuo A."/>
            <person name="Mondo S."/>
            <person name="Pangilinan J."/>
            <person name="Riley R."/>
            <person name="LaButti K."/>
            <person name="Andreopoulos B."/>
            <person name="Lipzen A."/>
            <person name="Chen C."/>
            <person name="Yanf M."/>
            <person name="Daum C."/>
            <person name="Ng V."/>
            <person name="Clum A."/>
            <person name="Steindorff A."/>
            <person name="Ohm R."/>
            <person name="Martin F."/>
            <person name="Silar P."/>
            <person name="Natvig D."/>
            <person name="Lalanne C."/>
            <person name="Gautier V."/>
            <person name="Ament-velasquez S.L."/>
            <person name="Kruys A."/>
            <person name="Hutchinson M.I."/>
            <person name="Powell A.J."/>
            <person name="Barry K."/>
            <person name="Miller A.N."/>
            <person name="Grigoriev I.V."/>
            <person name="Debuchy R."/>
            <person name="Gladieux P."/>
            <person name="Thoren M.H."/>
            <person name="Johannesson H."/>
        </authorList>
    </citation>
    <scope>NUCLEOTIDE SEQUENCE</scope>
    <source>
        <strain evidence="8">CBS 232.78</strain>
    </source>
</reference>
<evidence type="ECO:0000256" key="3">
    <source>
        <dbReference type="ARBA" id="ARBA00009734"/>
    </source>
</evidence>
<comment type="function">
    <text evidence="1">Putative mitochondrial redox protein which could be involved in the reduction of small toxic molecules.</text>
</comment>
<protein>
    <submittedName>
        <fullName evidence="8">Thioredoxin-like protein</fullName>
    </submittedName>
</protein>
<sequence>MFGFRKTLDVVQLFHKPSVPSSVKVLSILKQASAAAAATSTEDQATSPATTPRPEFELSVTEEPPTTDQLSTILEYVGKDGIKNIVSGADTKAEALRAFKQNPSRFQWPVIVDWNRGSAMSGDNESAILKMLDALPKK</sequence>
<feature type="region of interest" description="Disordered" evidence="7">
    <location>
        <begin position="37"/>
        <end position="64"/>
    </location>
</feature>
<evidence type="ECO:0000313" key="8">
    <source>
        <dbReference type="EMBL" id="KAK3372005.1"/>
    </source>
</evidence>
<evidence type="ECO:0000256" key="5">
    <source>
        <dbReference type="ARBA" id="ARBA00023002"/>
    </source>
</evidence>
<evidence type="ECO:0000256" key="6">
    <source>
        <dbReference type="ARBA" id="ARBA00023128"/>
    </source>
</evidence>
<dbReference type="InterPro" id="IPR006660">
    <property type="entry name" value="Arsenate_reductase-like"/>
</dbReference>
<comment type="similarity">
    <text evidence="3">Belongs to the FMP46 family.</text>
</comment>
<dbReference type="InterPro" id="IPR036249">
    <property type="entry name" value="Thioredoxin-like_sf"/>
</dbReference>
<dbReference type="AlphaFoldDB" id="A0AAE0K9N1"/>
<dbReference type="GO" id="GO:0005739">
    <property type="term" value="C:mitochondrion"/>
    <property type="evidence" value="ECO:0007669"/>
    <property type="project" value="UniProtKB-SubCell"/>
</dbReference>